<proteinExistence type="predicted"/>
<accession>A0A0A9HRL2</accession>
<organism evidence="1">
    <name type="scientific">Arundo donax</name>
    <name type="common">Giant reed</name>
    <name type="synonym">Donax arundinaceus</name>
    <dbReference type="NCBI Taxonomy" id="35708"/>
    <lineage>
        <taxon>Eukaryota</taxon>
        <taxon>Viridiplantae</taxon>
        <taxon>Streptophyta</taxon>
        <taxon>Embryophyta</taxon>
        <taxon>Tracheophyta</taxon>
        <taxon>Spermatophyta</taxon>
        <taxon>Magnoliopsida</taxon>
        <taxon>Liliopsida</taxon>
        <taxon>Poales</taxon>
        <taxon>Poaceae</taxon>
        <taxon>PACMAD clade</taxon>
        <taxon>Arundinoideae</taxon>
        <taxon>Arundineae</taxon>
        <taxon>Arundo</taxon>
    </lineage>
</organism>
<dbReference type="AlphaFoldDB" id="A0A0A9HRL2"/>
<protein>
    <submittedName>
        <fullName evidence="1">Fmi1(Pki)</fullName>
    </submittedName>
</protein>
<evidence type="ECO:0000313" key="1">
    <source>
        <dbReference type="EMBL" id="JAE35538.1"/>
    </source>
</evidence>
<name>A0A0A9HRL2_ARUDO</name>
<sequence>MSICLPHPRTPPWWKADELAPRLRTTCLLTSLSKDSLCIPIE</sequence>
<dbReference type="EMBL" id="GBRH01162358">
    <property type="protein sequence ID" value="JAE35538.1"/>
    <property type="molecule type" value="Transcribed_RNA"/>
</dbReference>
<reference evidence="1" key="2">
    <citation type="journal article" date="2015" name="Data Brief">
        <title>Shoot transcriptome of the giant reed, Arundo donax.</title>
        <authorList>
            <person name="Barrero R.A."/>
            <person name="Guerrero F.D."/>
            <person name="Moolhuijzen P."/>
            <person name="Goolsby J.A."/>
            <person name="Tidwell J."/>
            <person name="Bellgard S.E."/>
            <person name="Bellgard M.I."/>
        </authorList>
    </citation>
    <scope>NUCLEOTIDE SEQUENCE</scope>
    <source>
        <tissue evidence="1">Shoot tissue taken approximately 20 cm above the soil surface</tissue>
    </source>
</reference>
<reference evidence="1" key="1">
    <citation type="submission" date="2014-09" db="EMBL/GenBank/DDBJ databases">
        <authorList>
            <person name="Magalhaes I.L.F."/>
            <person name="Oliveira U."/>
            <person name="Santos F.R."/>
            <person name="Vidigal T.H.D.A."/>
            <person name="Brescovit A.D."/>
            <person name="Santos A.J."/>
        </authorList>
    </citation>
    <scope>NUCLEOTIDE SEQUENCE</scope>
    <source>
        <tissue evidence="1">Shoot tissue taken approximately 20 cm above the soil surface</tissue>
    </source>
</reference>